<reference evidence="2" key="2">
    <citation type="submission" date="2014-03" db="EMBL/GenBank/DDBJ databases">
        <authorList>
            <person name="Genoscope - CEA"/>
        </authorList>
    </citation>
    <scope>NUCLEOTIDE SEQUENCE</scope>
</reference>
<sequence length="202" mass="22423">MYRGVRISVVVCVCVGRNACTFDVGFSRGHCNSLAFNSHRNKMPNHLGSQCTCRCLSTAGTSVVLELLCHVNWRCTCGCISRPTFKLSASLLDIMGKSKEISQDLRKQIVDLHKSGSSLGEMSKHLKVPHSSIQTIVCKYKHHGTTQPSYRSGMRRVLSPRDERALVRKVQINPRTTAKDHVKILEEPGTKLSISIAKGVLY</sequence>
<dbReference type="GO" id="GO:0003677">
    <property type="term" value="F:DNA binding"/>
    <property type="evidence" value="ECO:0007669"/>
    <property type="project" value="InterPro"/>
</dbReference>
<dbReference type="InterPro" id="IPR036388">
    <property type="entry name" value="WH-like_DNA-bd_sf"/>
</dbReference>
<dbReference type="AlphaFoldDB" id="A0A060XHK9"/>
<dbReference type="Gene3D" id="1.10.10.10">
    <property type="entry name" value="Winged helix-like DNA-binding domain superfamily/Winged helix DNA-binding domain"/>
    <property type="match status" value="1"/>
</dbReference>
<dbReference type="Proteomes" id="UP000193380">
    <property type="component" value="Unassembled WGS sequence"/>
</dbReference>
<protein>
    <recommendedName>
        <fullName evidence="1">Sleeping Beauty transposase HTH domain-containing protein</fullName>
    </recommendedName>
</protein>
<evidence type="ECO:0000313" key="2">
    <source>
        <dbReference type="EMBL" id="CDQ79098.1"/>
    </source>
</evidence>
<feature type="domain" description="Sleeping Beauty transposase HTH" evidence="1">
    <location>
        <begin position="95"/>
        <end position="147"/>
    </location>
</feature>
<evidence type="ECO:0000313" key="3">
    <source>
        <dbReference type="Proteomes" id="UP000193380"/>
    </source>
</evidence>
<dbReference type="InterPro" id="IPR009057">
    <property type="entry name" value="Homeodomain-like_sf"/>
</dbReference>
<dbReference type="Pfam" id="PF25787">
    <property type="entry name" value="HTH_SB"/>
    <property type="match status" value="1"/>
</dbReference>
<evidence type="ECO:0000259" key="1">
    <source>
        <dbReference type="Pfam" id="PF25787"/>
    </source>
</evidence>
<reference evidence="2" key="1">
    <citation type="journal article" date="2014" name="Nat. Commun.">
        <title>The rainbow trout genome provides novel insights into evolution after whole-genome duplication in vertebrates.</title>
        <authorList>
            <person name="Berthelot C."/>
            <person name="Brunet F."/>
            <person name="Chalopin D."/>
            <person name="Juanchich A."/>
            <person name="Bernard M."/>
            <person name="Noel B."/>
            <person name="Bento P."/>
            <person name="Da Silva C."/>
            <person name="Labadie K."/>
            <person name="Alberti A."/>
            <person name="Aury J.M."/>
            <person name="Louis A."/>
            <person name="Dehais P."/>
            <person name="Bardou P."/>
            <person name="Montfort J."/>
            <person name="Klopp C."/>
            <person name="Cabau C."/>
            <person name="Gaspin C."/>
            <person name="Thorgaard G.H."/>
            <person name="Boussaha M."/>
            <person name="Quillet E."/>
            <person name="Guyomard R."/>
            <person name="Galiana D."/>
            <person name="Bobe J."/>
            <person name="Volff J.N."/>
            <person name="Genet C."/>
            <person name="Wincker P."/>
            <person name="Jaillon O."/>
            <person name="Roest Crollius H."/>
            <person name="Guiguen Y."/>
        </authorList>
    </citation>
    <scope>NUCLEOTIDE SEQUENCE [LARGE SCALE GENOMIC DNA]</scope>
</reference>
<dbReference type="EMBL" id="FR905408">
    <property type="protein sequence ID" value="CDQ79098.1"/>
    <property type="molecule type" value="Genomic_DNA"/>
</dbReference>
<name>A0A060XHK9_ONCMY</name>
<organism evidence="2 3">
    <name type="scientific">Oncorhynchus mykiss</name>
    <name type="common">Rainbow trout</name>
    <name type="synonym">Salmo gairdneri</name>
    <dbReference type="NCBI Taxonomy" id="8022"/>
    <lineage>
        <taxon>Eukaryota</taxon>
        <taxon>Metazoa</taxon>
        <taxon>Chordata</taxon>
        <taxon>Craniata</taxon>
        <taxon>Vertebrata</taxon>
        <taxon>Euteleostomi</taxon>
        <taxon>Actinopterygii</taxon>
        <taxon>Neopterygii</taxon>
        <taxon>Teleostei</taxon>
        <taxon>Protacanthopterygii</taxon>
        <taxon>Salmoniformes</taxon>
        <taxon>Salmonidae</taxon>
        <taxon>Salmoninae</taxon>
        <taxon>Oncorhynchus</taxon>
    </lineage>
</organism>
<gene>
    <name evidence="2" type="ORF">GSONMT00014878001</name>
</gene>
<dbReference type="PaxDb" id="8022-A0A060XHK9"/>
<dbReference type="InterPro" id="IPR057667">
    <property type="entry name" value="HTH_SB"/>
</dbReference>
<proteinExistence type="predicted"/>
<accession>A0A060XHK9</accession>
<dbReference type="GO" id="GO:0006355">
    <property type="term" value="P:regulation of DNA-templated transcription"/>
    <property type="evidence" value="ECO:0007669"/>
    <property type="project" value="InterPro"/>
</dbReference>
<dbReference type="SUPFAM" id="SSF46689">
    <property type="entry name" value="Homeodomain-like"/>
    <property type="match status" value="1"/>
</dbReference>